<dbReference type="Pfam" id="PF05057">
    <property type="entry name" value="DUF676"/>
    <property type="match status" value="1"/>
</dbReference>
<dbReference type="InterPro" id="IPR029058">
    <property type="entry name" value="AB_hydrolase_fold"/>
</dbReference>
<name>A0A0X8HTG4_9SACH</name>
<dbReference type="SUPFAM" id="SSF53474">
    <property type="entry name" value="alpha/beta-Hydrolases"/>
    <property type="match status" value="1"/>
</dbReference>
<dbReference type="PANTHER" id="PTHR12482">
    <property type="entry name" value="LIPASE ROG1-RELATED-RELATED"/>
    <property type="match status" value="1"/>
</dbReference>
<keyword evidence="6" id="KW-1185">Reference proteome</keyword>
<dbReference type="GO" id="GO:0047372">
    <property type="term" value="F:monoacylglycerol lipase activity"/>
    <property type="evidence" value="ECO:0007669"/>
    <property type="project" value="TreeGrafter"/>
</dbReference>
<evidence type="ECO:0000313" key="5">
    <source>
        <dbReference type="EMBL" id="AMD21175.1"/>
    </source>
</evidence>
<dbReference type="EMBL" id="CP014245">
    <property type="protein sequence ID" value="AMD21175.1"/>
    <property type="molecule type" value="Genomic_DNA"/>
</dbReference>
<keyword evidence="2" id="KW-0443">Lipid metabolism</keyword>
<comment type="similarity">
    <text evidence="1">Belongs to the putative lipase ROG1 family.</text>
</comment>
<dbReference type="OrthoDB" id="273452at2759"/>
<dbReference type="GO" id="GO:0004622">
    <property type="term" value="F:phosphatidylcholine lysophospholipase activity"/>
    <property type="evidence" value="ECO:0007669"/>
    <property type="project" value="TreeGrafter"/>
</dbReference>
<evidence type="ECO:0000256" key="2">
    <source>
        <dbReference type="ARBA" id="ARBA00022963"/>
    </source>
</evidence>
<dbReference type="PANTHER" id="PTHR12482:SF65">
    <property type="entry name" value="ESTERASE, PUTATIVE (AFU_ORTHOLOGUE AFUA_3G12320)-RELATED"/>
    <property type="match status" value="1"/>
</dbReference>
<evidence type="ECO:0000256" key="1">
    <source>
        <dbReference type="ARBA" id="ARBA00007920"/>
    </source>
</evidence>
<dbReference type="RefSeq" id="XP_017988171.1">
    <property type="nucleotide sequence ID" value="XM_018132548.1"/>
</dbReference>
<dbReference type="InterPro" id="IPR007751">
    <property type="entry name" value="DUF676_lipase-like"/>
</dbReference>
<sequence length="494" mass="56158">MGKIHLIVLVHGLWGNSSHMDYLVNALKQLSVNSKERLEIYSTQLNQGYRTYDGIDICGYRVADEIEERLVVLNSVPTDVVTKFSLVGYSMGGLIARYAIGILYAKQKFQNYKLELINFTTFCSPHIGVYAPGTNITAKIFNNVCPMLAGNTGQQLFLKDRVRQVGSKPLVYIMSMEDSVFYRALELFKHRSLYANIINDNRTAWWTSGISINNPFFDINIKNGVSRLQFLPGYGPVVDNNSKVKVAYVGNHLNDTTLSSEKESKRLLHAFVADVYGWFAVLINLLIFTPLYIVYLLASNTVHSFNSAIRVSRFLKRYSNKLMKEYFDSSYSVSVCNNESLFRNDINCLYNKPSAATDYENQIAQSLDEQTDTLIQSVLHAVEHKNLLGANLVEGSETGDLFPATIAELETNVIEEMPLGDKDKEILRPCKINIGPIQIEIIKSLNKLSWRKFPIYIRDTPNVHSCAIVRHNDPSYWEGEIVVRHWCEQVFKLD</sequence>
<reference evidence="5 6" key="1">
    <citation type="submission" date="2016-01" db="EMBL/GenBank/DDBJ databases">
        <title>Genome sequence of the yeast Holleya sinecauda.</title>
        <authorList>
            <person name="Dietrich F.S."/>
        </authorList>
    </citation>
    <scope>NUCLEOTIDE SEQUENCE [LARGE SCALE GENOMIC DNA]</scope>
    <source>
        <strain evidence="5 6">ATCC 58844</strain>
    </source>
</reference>
<dbReference type="AlphaFoldDB" id="A0A0X8HTG4"/>
<evidence type="ECO:0000313" key="6">
    <source>
        <dbReference type="Proteomes" id="UP000243052"/>
    </source>
</evidence>
<feature type="domain" description="DUF676" evidence="4">
    <location>
        <begin position="3"/>
        <end position="204"/>
    </location>
</feature>
<dbReference type="InterPro" id="IPR044294">
    <property type="entry name" value="Lipase-like"/>
</dbReference>
<organism evidence="5 6">
    <name type="scientific">Eremothecium sinecaudum</name>
    <dbReference type="NCBI Taxonomy" id="45286"/>
    <lineage>
        <taxon>Eukaryota</taxon>
        <taxon>Fungi</taxon>
        <taxon>Dikarya</taxon>
        <taxon>Ascomycota</taxon>
        <taxon>Saccharomycotina</taxon>
        <taxon>Saccharomycetes</taxon>
        <taxon>Saccharomycetales</taxon>
        <taxon>Saccharomycetaceae</taxon>
        <taxon>Eremothecium</taxon>
    </lineage>
</organism>
<dbReference type="Proteomes" id="UP000243052">
    <property type="component" value="Chromosome v"/>
</dbReference>
<keyword evidence="3" id="KW-1133">Transmembrane helix</keyword>
<dbReference type="GO" id="GO:0016042">
    <property type="term" value="P:lipid catabolic process"/>
    <property type="evidence" value="ECO:0007669"/>
    <property type="project" value="UniProtKB-KW"/>
</dbReference>
<proteinExistence type="inferred from homology"/>
<dbReference type="GeneID" id="28724451"/>
<dbReference type="GO" id="GO:0005811">
    <property type="term" value="C:lipid droplet"/>
    <property type="evidence" value="ECO:0007669"/>
    <property type="project" value="TreeGrafter"/>
</dbReference>
<gene>
    <name evidence="5" type="ORF">AW171_hschr53108</name>
</gene>
<feature type="transmembrane region" description="Helical" evidence="3">
    <location>
        <begin position="275"/>
        <end position="298"/>
    </location>
</feature>
<evidence type="ECO:0000259" key="4">
    <source>
        <dbReference type="Pfam" id="PF05057"/>
    </source>
</evidence>
<keyword evidence="2" id="KW-0442">Lipid degradation</keyword>
<dbReference type="Gene3D" id="3.40.50.1820">
    <property type="entry name" value="alpha/beta hydrolase"/>
    <property type="match status" value="1"/>
</dbReference>
<keyword evidence="3" id="KW-0472">Membrane</keyword>
<protein>
    <submittedName>
        <fullName evidence="5">HEL105Cp</fullName>
    </submittedName>
</protein>
<accession>A0A0X8HTG4</accession>
<keyword evidence="3" id="KW-0812">Transmembrane</keyword>
<evidence type="ECO:0000256" key="3">
    <source>
        <dbReference type="SAM" id="Phobius"/>
    </source>
</evidence>